<dbReference type="EMBL" id="RXII01000008">
    <property type="protein sequence ID" value="RZN63593.1"/>
    <property type="molecule type" value="Genomic_DNA"/>
</dbReference>
<organism evidence="8 9">
    <name type="scientific">Candidatus Methanodesulfokora washburnensis</name>
    <dbReference type="NCBI Taxonomy" id="2478471"/>
    <lineage>
        <taxon>Archaea</taxon>
        <taxon>Thermoproteota</taxon>
        <taxon>Candidatus Korarchaeia</taxon>
        <taxon>Candidatus Korarchaeia incertae sedis</taxon>
        <taxon>Candidatus Methanodesulfokora</taxon>
    </lineage>
</organism>
<keyword evidence="4 6" id="KW-1133">Transmembrane helix</keyword>
<dbReference type="InterPro" id="IPR025937">
    <property type="entry name" value="PDGLE_dom"/>
</dbReference>
<proteinExistence type="predicted"/>
<dbReference type="GO" id="GO:0005886">
    <property type="term" value="C:plasma membrane"/>
    <property type="evidence" value="ECO:0007669"/>
    <property type="project" value="UniProtKB-SubCell"/>
</dbReference>
<evidence type="ECO:0000256" key="5">
    <source>
        <dbReference type="ARBA" id="ARBA00023136"/>
    </source>
</evidence>
<protein>
    <submittedName>
        <fullName evidence="8">Cobalamin biosynthesis protein</fullName>
    </submittedName>
</protein>
<reference evidence="8 9" key="1">
    <citation type="journal article" date="2019" name="Nat. Microbiol.">
        <title>Wide diversity of methane and short-chain alkane metabolisms in uncultured archaea.</title>
        <authorList>
            <person name="Borrel G."/>
            <person name="Adam P.S."/>
            <person name="McKay L.J."/>
            <person name="Chen L.X."/>
            <person name="Sierra-Garcia I.N."/>
            <person name="Sieber C.M."/>
            <person name="Letourneur Q."/>
            <person name="Ghozlane A."/>
            <person name="Andersen G.L."/>
            <person name="Li W.J."/>
            <person name="Hallam S.J."/>
            <person name="Muyzer G."/>
            <person name="de Oliveira V.M."/>
            <person name="Inskeep W.P."/>
            <person name="Banfield J.F."/>
            <person name="Gribaldo S."/>
        </authorList>
    </citation>
    <scope>NUCLEOTIDE SEQUENCE [LARGE SCALE GENOMIC DNA]</scope>
    <source>
        <strain evidence="8">NM4</strain>
    </source>
</reference>
<keyword evidence="2" id="KW-1003">Cell membrane</keyword>
<keyword evidence="5 6" id="KW-0472">Membrane</keyword>
<dbReference type="Proteomes" id="UP000316217">
    <property type="component" value="Unassembled WGS sequence"/>
</dbReference>
<comment type="caution">
    <text evidence="8">The sequence shown here is derived from an EMBL/GenBank/DDBJ whole genome shotgun (WGS) entry which is preliminary data.</text>
</comment>
<evidence type="ECO:0000313" key="9">
    <source>
        <dbReference type="Proteomes" id="UP000316217"/>
    </source>
</evidence>
<dbReference type="Pfam" id="PF13190">
    <property type="entry name" value="PDGLE"/>
    <property type="match status" value="1"/>
</dbReference>
<dbReference type="AlphaFoldDB" id="A0A520KRA6"/>
<evidence type="ECO:0000259" key="7">
    <source>
        <dbReference type="Pfam" id="PF13190"/>
    </source>
</evidence>
<evidence type="ECO:0000256" key="4">
    <source>
        <dbReference type="ARBA" id="ARBA00022989"/>
    </source>
</evidence>
<keyword evidence="3 6" id="KW-0812">Transmembrane</keyword>
<name>A0A520KRA6_9CREN</name>
<feature type="domain" description="PDGLE" evidence="7">
    <location>
        <begin position="7"/>
        <end position="99"/>
    </location>
</feature>
<gene>
    <name evidence="8" type="ORF">EF810_00470</name>
</gene>
<evidence type="ECO:0000313" key="8">
    <source>
        <dbReference type="EMBL" id="RZN63593.1"/>
    </source>
</evidence>
<evidence type="ECO:0000256" key="2">
    <source>
        <dbReference type="ARBA" id="ARBA00022475"/>
    </source>
</evidence>
<accession>A0A520KRA6</accession>
<evidence type="ECO:0000256" key="6">
    <source>
        <dbReference type="SAM" id="Phobius"/>
    </source>
</evidence>
<feature type="transmembrane region" description="Helical" evidence="6">
    <location>
        <begin position="72"/>
        <end position="98"/>
    </location>
</feature>
<sequence>MRLRKAIVVLAILILLTPLGLLAPGEAWGEWSIEDWNVSESWKSVAERIANIWSAPLPDYNLPGWEEGALPYLGYIISAIIGVILIVLITIAIGRILARK</sequence>
<comment type="subcellular location">
    <subcellularLocation>
        <location evidence="1">Cell membrane</location>
    </subcellularLocation>
</comment>
<evidence type="ECO:0000256" key="3">
    <source>
        <dbReference type="ARBA" id="ARBA00022692"/>
    </source>
</evidence>
<evidence type="ECO:0000256" key="1">
    <source>
        <dbReference type="ARBA" id="ARBA00004236"/>
    </source>
</evidence>